<dbReference type="InterPro" id="IPR055551">
    <property type="entry name" value="DUF7127"/>
</dbReference>
<dbReference type="OrthoDB" id="304071at2157"/>
<comment type="caution">
    <text evidence="1">The sequence shown here is derived from an EMBL/GenBank/DDBJ whole genome shotgun (WGS) entry which is preliminary data.</text>
</comment>
<evidence type="ECO:0008006" key="3">
    <source>
        <dbReference type="Google" id="ProtNLM"/>
    </source>
</evidence>
<gene>
    <name evidence="1" type="ORF">GRX66_10340</name>
</gene>
<evidence type="ECO:0000313" key="1">
    <source>
        <dbReference type="EMBL" id="MXR20981.1"/>
    </source>
</evidence>
<protein>
    <recommendedName>
        <fullName evidence="3">Hsp20/alpha crystallin family protein</fullName>
    </recommendedName>
</protein>
<dbReference type="Pfam" id="PF23444">
    <property type="entry name" value="DUF7127"/>
    <property type="match status" value="1"/>
</dbReference>
<dbReference type="AlphaFoldDB" id="A0A6B0SMR7"/>
<evidence type="ECO:0000313" key="2">
    <source>
        <dbReference type="Proteomes" id="UP000471521"/>
    </source>
</evidence>
<dbReference type="Proteomes" id="UP000471521">
    <property type="component" value="Unassembled WGS sequence"/>
</dbReference>
<proteinExistence type="predicted"/>
<name>A0A6B0SMR7_9EURY</name>
<accession>A0A6B0SMR7</accession>
<dbReference type="RefSeq" id="WP_159526485.1">
    <property type="nucleotide sequence ID" value="NZ_WUUU01000075.1"/>
</dbReference>
<sequence>MNPESLSEQLDAPVRRFEYDDGETVLVADFGVQDDAVTVDVLDDTVILVFETGDEPVQHELDVPTGEVEKALINNGVVTVEVDQ</sequence>
<reference evidence="1 2" key="1">
    <citation type="submission" date="2019-12" db="EMBL/GenBank/DDBJ databases">
        <title>Isolation and characterization of three novel carbon monoxide-oxidizing members of Halobacteria from salione crusts and soils.</title>
        <authorList>
            <person name="Myers M.R."/>
            <person name="King G.M."/>
        </authorList>
    </citation>
    <scope>NUCLEOTIDE SEQUENCE [LARGE SCALE GENOMIC DNA]</scope>
    <source>
        <strain evidence="1 2">PCN9</strain>
    </source>
</reference>
<organism evidence="1 2">
    <name type="scientific">Halobacterium bonnevillei</name>
    <dbReference type="NCBI Taxonomy" id="2692200"/>
    <lineage>
        <taxon>Archaea</taxon>
        <taxon>Methanobacteriati</taxon>
        <taxon>Methanobacteriota</taxon>
        <taxon>Stenosarchaea group</taxon>
        <taxon>Halobacteria</taxon>
        <taxon>Halobacteriales</taxon>
        <taxon>Halobacteriaceae</taxon>
        <taxon>Halobacterium</taxon>
    </lineage>
</organism>
<dbReference type="EMBL" id="WUUU01000075">
    <property type="protein sequence ID" value="MXR20981.1"/>
    <property type="molecule type" value="Genomic_DNA"/>
</dbReference>
<keyword evidence="2" id="KW-1185">Reference proteome</keyword>